<dbReference type="EC" id="1.1.1.22" evidence="3 7"/>
<dbReference type="Proteomes" id="UP000231067">
    <property type="component" value="Unassembled WGS sequence"/>
</dbReference>
<dbReference type="InterPro" id="IPR036220">
    <property type="entry name" value="UDP-Glc/GDP-Man_DH_C_sf"/>
</dbReference>
<reference evidence="12 13" key="1">
    <citation type="submission" date="2017-09" db="EMBL/GenBank/DDBJ databases">
        <title>Depth-based differentiation of microbial function through sediment-hosted aquifers and enrichment of novel symbionts in the deep terrestrial subsurface.</title>
        <authorList>
            <person name="Probst A.J."/>
            <person name="Ladd B."/>
            <person name="Jarett J.K."/>
            <person name="Geller-Mcgrath D.E."/>
            <person name="Sieber C.M."/>
            <person name="Emerson J.B."/>
            <person name="Anantharaman K."/>
            <person name="Thomas B.C."/>
            <person name="Malmstrom R."/>
            <person name="Stieglmeier M."/>
            <person name="Klingl A."/>
            <person name="Woyke T."/>
            <person name="Ryan C.M."/>
            <person name="Banfield J.F."/>
        </authorList>
    </citation>
    <scope>NUCLEOTIDE SEQUENCE [LARGE SCALE GENOMIC DNA]</scope>
    <source>
        <strain evidence="12">CG23_combo_of_CG06-09_8_20_14_all_40_23</strain>
    </source>
</reference>
<dbReference type="Pfam" id="PF03720">
    <property type="entry name" value="UDPG_MGDP_dh_C"/>
    <property type="match status" value="1"/>
</dbReference>
<evidence type="ECO:0000256" key="2">
    <source>
        <dbReference type="ARBA" id="ARBA00006601"/>
    </source>
</evidence>
<evidence type="ECO:0000256" key="9">
    <source>
        <dbReference type="PIRSR" id="PIRSR500134-2"/>
    </source>
</evidence>
<evidence type="ECO:0000256" key="4">
    <source>
        <dbReference type="ARBA" id="ARBA00023002"/>
    </source>
</evidence>
<dbReference type="SUPFAM" id="SSF48179">
    <property type="entry name" value="6-phosphogluconate dehydrogenase C-terminal domain-like"/>
    <property type="match status" value="1"/>
</dbReference>
<dbReference type="InterPro" id="IPR008927">
    <property type="entry name" value="6-PGluconate_DH-like_C_sf"/>
</dbReference>
<dbReference type="SUPFAM" id="SSF52413">
    <property type="entry name" value="UDP-glucose/GDP-mannose dehydrogenase C-terminal domain"/>
    <property type="match status" value="1"/>
</dbReference>
<evidence type="ECO:0000313" key="13">
    <source>
        <dbReference type="Proteomes" id="UP000231067"/>
    </source>
</evidence>
<feature type="binding site" evidence="10">
    <location>
        <position position="155"/>
    </location>
    <ligand>
        <name>NAD(+)</name>
        <dbReference type="ChEBI" id="CHEBI:57540"/>
    </ligand>
</feature>
<dbReference type="GO" id="GO:0051287">
    <property type="term" value="F:NAD binding"/>
    <property type="evidence" value="ECO:0007669"/>
    <property type="project" value="InterPro"/>
</dbReference>
<feature type="active site" description="Nucleophile" evidence="8">
    <location>
        <position position="260"/>
    </location>
</feature>
<evidence type="ECO:0000256" key="5">
    <source>
        <dbReference type="ARBA" id="ARBA00023027"/>
    </source>
</evidence>
<evidence type="ECO:0000259" key="11">
    <source>
        <dbReference type="SMART" id="SM00984"/>
    </source>
</evidence>
<feature type="binding site" evidence="9">
    <location>
        <position position="320"/>
    </location>
    <ligand>
        <name>substrate</name>
    </ligand>
</feature>
<comment type="caution">
    <text evidence="12">The sequence shown here is derived from an EMBL/GenBank/DDBJ whole genome shotgun (WGS) entry which is preliminary data.</text>
</comment>
<evidence type="ECO:0000313" key="12">
    <source>
        <dbReference type="EMBL" id="PIP40814.1"/>
    </source>
</evidence>
<accession>A0A2H0A5U4</accession>
<protein>
    <recommendedName>
        <fullName evidence="3 7">UDP-glucose 6-dehydrogenase</fullName>
        <ecNumber evidence="3 7">1.1.1.22</ecNumber>
    </recommendedName>
</protein>
<evidence type="ECO:0000256" key="3">
    <source>
        <dbReference type="ARBA" id="ARBA00012954"/>
    </source>
</evidence>
<name>A0A2H0A5U4_9BACT</name>
<dbReference type="NCBIfam" id="TIGR03026">
    <property type="entry name" value="NDP-sugDHase"/>
    <property type="match status" value="1"/>
</dbReference>
<dbReference type="GO" id="GO:0000271">
    <property type="term" value="P:polysaccharide biosynthetic process"/>
    <property type="evidence" value="ECO:0007669"/>
    <property type="project" value="InterPro"/>
</dbReference>
<dbReference type="InterPro" id="IPR001732">
    <property type="entry name" value="UDP-Glc/GDP-Man_DH_N"/>
</dbReference>
<feature type="binding site" evidence="9">
    <location>
        <position position="257"/>
    </location>
    <ligand>
        <name>substrate</name>
    </ligand>
</feature>
<evidence type="ECO:0000256" key="1">
    <source>
        <dbReference type="ARBA" id="ARBA00004701"/>
    </source>
</evidence>
<evidence type="ECO:0000256" key="10">
    <source>
        <dbReference type="PIRSR" id="PIRSR500134-3"/>
    </source>
</evidence>
<feature type="binding site" evidence="10">
    <location>
        <position position="121"/>
    </location>
    <ligand>
        <name>NAD(+)</name>
        <dbReference type="ChEBI" id="CHEBI:57540"/>
    </ligand>
</feature>
<dbReference type="PANTHER" id="PTHR43750:SF3">
    <property type="entry name" value="UDP-GLUCOSE 6-DEHYDROGENASE TUAD"/>
    <property type="match status" value="1"/>
</dbReference>
<dbReference type="GO" id="GO:0003979">
    <property type="term" value="F:UDP-glucose 6-dehydrogenase activity"/>
    <property type="evidence" value="ECO:0007669"/>
    <property type="project" value="UniProtKB-EC"/>
</dbReference>
<dbReference type="PANTHER" id="PTHR43750">
    <property type="entry name" value="UDP-GLUCOSE 6-DEHYDROGENASE TUAD"/>
    <property type="match status" value="1"/>
</dbReference>
<dbReference type="InterPro" id="IPR017476">
    <property type="entry name" value="UDP-Glc/GDP-Man"/>
</dbReference>
<dbReference type="AlphaFoldDB" id="A0A2H0A5U4"/>
<dbReference type="Gene3D" id="3.40.50.720">
    <property type="entry name" value="NAD(P)-binding Rossmann-like Domain"/>
    <property type="match status" value="2"/>
</dbReference>
<feature type="binding site" evidence="9">
    <location>
        <begin position="249"/>
        <end position="253"/>
    </location>
    <ligand>
        <name>substrate</name>
    </ligand>
</feature>
<dbReference type="Gene3D" id="1.20.5.100">
    <property type="entry name" value="Cytochrome c1, transmembrane anchor, C-terminal"/>
    <property type="match status" value="1"/>
</dbReference>
<dbReference type="PIRSF" id="PIRSF000124">
    <property type="entry name" value="UDPglc_GDPman_dh"/>
    <property type="match status" value="1"/>
</dbReference>
<dbReference type="InterPro" id="IPR036291">
    <property type="entry name" value="NAD(P)-bd_dom_sf"/>
</dbReference>
<feature type="binding site" evidence="9">
    <location>
        <begin position="152"/>
        <end position="155"/>
    </location>
    <ligand>
        <name>substrate</name>
    </ligand>
</feature>
<keyword evidence="4 7" id="KW-0560">Oxidoreductase</keyword>
<feature type="binding site" evidence="10">
    <location>
        <position position="35"/>
    </location>
    <ligand>
        <name>NAD(+)</name>
        <dbReference type="ChEBI" id="CHEBI:57540"/>
    </ligand>
</feature>
<proteinExistence type="inferred from homology"/>
<feature type="binding site" evidence="10">
    <location>
        <position position="263"/>
    </location>
    <ligand>
        <name>NAD(+)</name>
        <dbReference type="ChEBI" id="CHEBI:57540"/>
    </ligand>
</feature>
<dbReference type="SMART" id="SM00984">
    <property type="entry name" value="UDPG_MGDP_dh_C"/>
    <property type="match status" value="1"/>
</dbReference>
<gene>
    <name evidence="12" type="ORF">COX18_05440</name>
</gene>
<dbReference type="InterPro" id="IPR014026">
    <property type="entry name" value="UDP-Glc/GDP-Man_DH_dimer"/>
</dbReference>
<feature type="binding site" evidence="9">
    <location>
        <position position="204"/>
    </location>
    <ligand>
        <name>substrate</name>
    </ligand>
</feature>
<feature type="domain" description="UDP-glucose/GDP-mannose dehydrogenase C-terminal" evidence="11">
    <location>
        <begin position="313"/>
        <end position="414"/>
    </location>
</feature>
<dbReference type="Pfam" id="PF00984">
    <property type="entry name" value="UDPG_MGDP_dh"/>
    <property type="match status" value="1"/>
</dbReference>
<dbReference type="PIRSF" id="PIRSF500134">
    <property type="entry name" value="UDPglc_DH_bac"/>
    <property type="match status" value="1"/>
</dbReference>
<organism evidence="12 13">
    <name type="scientific">Candidatus Desantisbacteria bacterium CG23_combo_of_CG06-09_8_20_14_all_40_23</name>
    <dbReference type="NCBI Taxonomy" id="1974550"/>
    <lineage>
        <taxon>Bacteria</taxon>
        <taxon>Candidatus Desantisiibacteriota</taxon>
    </lineage>
</organism>
<dbReference type="InterPro" id="IPR014027">
    <property type="entry name" value="UDP-Glc/GDP-Man_DH_C"/>
</dbReference>
<dbReference type="InterPro" id="IPR028357">
    <property type="entry name" value="UDPglc_DH_bac"/>
</dbReference>
<comment type="catalytic activity">
    <reaction evidence="6 7">
        <text>UDP-alpha-D-glucose + 2 NAD(+) + H2O = UDP-alpha-D-glucuronate + 2 NADH + 3 H(+)</text>
        <dbReference type="Rhea" id="RHEA:23596"/>
        <dbReference type="ChEBI" id="CHEBI:15377"/>
        <dbReference type="ChEBI" id="CHEBI:15378"/>
        <dbReference type="ChEBI" id="CHEBI:57540"/>
        <dbReference type="ChEBI" id="CHEBI:57945"/>
        <dbReference type="ChEBI" id="CHEBI:58052"/>
        <dbReference type="ChEBI" id="CHEBI:58885"/>
        <dbReference type="EC" id="1.1.1.22"/>
    </reaction>
</comment>
<dbReference type="SUPFAM" id="SSF51735">
    <property type="entry name" value="NAD(P)-binding Rossmann-fold domains"/>
    <property type="match status" value="1"/>
</dbReference>
<comment type="similarity">
    <text evidence="2 7">Belongs to the UDP-glucose/GDP-mannose dehydrogenase family.</text>
</comment>
<evidence type="ECO:0000256" key="7">
    <source>
        <dbReference type="PIRNR" id="PIRNR000124"/>
    </source>
</evidence>
<keyword evidence="5 7" id="KW-0520">NAD</keyword>
<comment type="pathway">
    <text evidence="1">Nucleotide-sugar biosynthesis; UDP-alpha-D-glucuronate biosynthesis; UDP-alpha-D-glucuronate from UDP-alpha-D-glucose: step 1/1.</text>
</comment>
<dbReference type="Pfam" id="PF03721">
    <property type="entry name" value="UDPG_MGDP_dh_N"/>
    <property type="match status" value="1"/>
</dbReference>
<feature type="binding site" evidence="10">
    <location>
        <position position="86"/>
    </location>
    <ligand>
        <name>NAD(+)</name>
        <dbReference type="ChEBI" id="CHEBI:57540"/>
    </ligand>
</feature>
<dbReference type="GO" id="GO:0006065">
    <property type="term" value="P:UDP-glucuronate biosynthetic process"/>
    <property type="evidence" value="ECO:0007669"/>
    <property type="project" value="UniProtKB-UniPathway"/>
</dbReference>
<dbReference type="EMBL" id="PCSH01000098">
    <property type="protein sequence ID" value="PIP40814.1"/>
    <property type="molecule type" value="Genomic_DNA"/>
</dbReference>
<dbReference type="UniPathway" id="UPA00038">
    <property type="reaction ID" value="UER00491"/>
</dbReference>
<evidence type="ECO:0000256" key="8">
    <source>
        <dbReference type="PIRSR" id="PIRSR500134-1"/>
    </source>
</evidence>
<feature type="binding site" evidence="10">
    <location>
        <position position="327"/>
    </location>
    <ligand>
        <name>NAD(+)</name>
        <dbReference type="ChEBI" id="CHEBI:57540"/>
    </ligand>
</feature>
<feature type="binding site" evidence="10">
    <location>
        <position position="30"/>
    </location>
    <ligand>
        <name>NAD(+)</name>
        <dbReference type="ChEBI" id="CHEBI:57540"/>
    </ligand>
</feature>
<sequence length="433" mass="47945">MQICVVGTGYVGLVTGTCLAELGNNVICVDVDTEKINTLQKGIMPIYEPGLEELVQRNVKEERLSFTTSIANGVNVSDIIFIAVGTPPKDDGEADLSFVEAVARDIALNMKSYKIIVEKSTVPVETGEWVAHTIKINNKNNVEFDVVSNPEFLREGTAIHDTMNPERIVIGTHSERAEKILRELYKPFNAPFIVTDIKSAEIIKHASNAFLAMKISFINAVSKICELTGADVVKIAEGMGYDSRIGKAFLNAGCGFGGFCFPKDLEAFIKISEKLGYDFELLRAVKKINEGQKELMIKKIKNAVWIIKGKTIGILGLAFKPNTDDMRFAPSIDIIKQLQTEGARIKVFDPVAMERAAGLLEDVDFCKNAYEVAMNSDCLVILTEWNEFRELDLLRVKEAMKNPVIIDGRNIYDPATMKKIGISYVSMGRGMIE</sequence>
<evidence type="ECO:0000256" key="6">
    <source>
        <dbReference type="ARBA" id="ARBA00047473"/>
    </source>
</evidence>